<dbReference type="Proteomes" id="UP000050482">
    <property type="component" value="Unassembled WGS sequence"/>
</dbReference>
<comment type="caution">
    <text evidence="2">The sequence shown here is derived from an EMBL/GenBank/DDBJ whole genome shotgun (WGS) entry which is preliminary data.</text>
</comment>
<feature type="domain" description="Metallo-beta-lactamase" evidence="1">
    <location>
        <begin position="16"/>
        <end position="197"/>
    </location>
</feature>
<evidence type="ECO:0000313" key="2">
    <source>
        <dbReference type="EMBL" id="KPV43900.1"/>
    </source>
</evidence>
<dbReference type="InterPro" id="IPR050855">
    <property type="entry name" value="NDM-1-like"/>
</dbReference>
<dbReference type="OrthoDB" id="9802248at2"/>
<dbReference type="Pfam" id="PF00753">
    <property type="entry name" value="Lactamase_B"/>
    <property type="match status" value="1"/>
</dbReference>
<dbReference type="STRING" id="471514.AN477_10090"/>
<dbReference type="CDD" id="cd07721">
    <property type="entry name" value="yflN-like_MBL-fold"/>
    <property type="match status" value="1"/>
</dbReference>
<sequence length="212" mass="23571">MEVTKDIHLLENETKGSFVYVILGDEPVLVDTGMRGRSKRIIAALEKLGLHQSDLAHIVLTHQDFDHIGNAKALQDYYSNATVWAPEIEIPYIHGEQNGPGIRHVFQRIMRVDHPAGVKPYEAGKQIGNLEVIPAPGHTPGHVCLRHGDVLLAGDLVMTRKGQLQPAPGFLTWDKTELQKSLREVGRLTFDWVCPAHGTPVRRGSMWETLGV</sequence>
<accession>A0A0P9CVW3</accession>
<dbReference type="PATRIC" id="fig|471514.4.peg.3261"/>
<name>A0A0P9CVW3_9BACL</name>
<reference evidence="2 3" key="1">
    <citation type="submission" date="2015-09" db="EMBL/GenBank/DDBJ databases">
        <title>Draft genome sequence of Alicyclobacillus ferrooxydans DSM 22381.</title>
        <authorList>
            <person name="Hemp J."/>
        </authorList>
    </citation>
    <scope>NUCLEOTIDE SEQUENCE [LARGE SCALE GENOMIC DNA]</scope>
    <source>
        <strain evidence="2 3">TC-34</strain>
    </source>
</reference>
<organism evidence="2 3">
    <name type="scientific">Alicyclobacillus ferrooxydans</name>
    <dbReference type="NCBI Taxonomy" id="471514"/>
    <lineage>
        <taxon>Bacteria</taxon>
        <taxon>Bacillati</taxon>
        <taxon>Bacillota</taxon>
        <taxon>Bacilli</taxon>
        <taxon>Bacillales</taxon>
        <taxon>Alicyclobacillaceae</taxon>
        <taxon>Alicyclobacillus</taxon>
    </lineage>
</organism>
<keyword evidence="3" id="KW-1185">Reference proteome</keyword>
<dbReference type="RefSeq" id="WP_054969027.1">
    <property type="nucleotide sequence ID" value="NZ_LJCO01000044.1"/>
</dbReference>
<dbReference type="InterPro" id="IPR001279">
    <property type="entry name" value="Metallo-B-lactamas"/>
</dbReference>
<dbReference type="SMART" id="SM00849">
    <property type="entry name" value="Lactamase_B"/>
    <property type="match status" value="1"/>
</dbReference>
<proteinExistence type="predicted"/>
<dbReference type="PANTHER" id="PTHR42951:SF17">
    <property type="entry name" value="METALLO-BETA-LACTAMASE DOMAIN-CONTAINING PROTEIN"/>
    <property type="match status" value="1"/>
</dbReference>
<dbReference type="PANTHER" id="PTHR42951">
    <property type="entry name" value="METALLO-BETA-LACTAMASE DOMAIN-CONTAINING"/>
    <property type="match status" value="1"/>
</dbReference>
<dbReference type="AlphaFoldDB" id="A0A0P9CVW3"/>
<dbReference type="Gene3D" id="3.60.15.10">
    <property type="entry name" value="Ribonuclease Z/Hydroxyacylglutathione hydrolase-like"/>
    <property type="match status" value="1"/>
</dbReference>
<dbReference type="InterPro" id="IPR036866">
    <property type="entry name" value="RibonucZ/Hydroxyglut_hydro"/>
</dbReference>
<evidence type="ECO:0000259" key="1">
    <source>
        <dbReference type="SMART" id="SM00849"/>
    </source>
</evidence>
<gene>
    <name evidence="2" type="ORF">AN477_10090</name>
</gene>
<dbReference type="EMBL" id="LJCO01000044">
    <property type="protein sequence ID" value="KPV43900.1"/>
    <property type="molecule type" value="Genomic_DNA"/>
</dbReference>
<evidence type="ECO:0000313" key="3">
    <source>
        <dbReference type="Proteomes" id="UP000050482"/>
    </source>
</evidence>
<protein>
    <submittedName>
        <fullName evidence="2">Beta-lactamase</fullName>
    </submittedName>
</protein>
<dbReference type="SUPFAM" id="SSF56281">
    <property type="entry name" value="Metallo-hydrolase/oxidoreductase"/>
    <property type="match status" value="1"/>
</dbReference>